<dbReference type="PANTHER" id="PTHR30154:SF34">
    <property type="entry name" value="TRANSCRIPTIONAL REGULATOR AZLB"/>
    <property type="match status" value="1"/>
</dbReference>
<dbReference type="SUPFAM" id="SSF54909">
    <property type="entry name" value="Dimeric alpha+beta barrel"/>
    <property type="match status" value="1"/>
</dbReference>
<comment type="caution">
    <text evidence="5">The sequence shown here is derived from an EMBL/GenBank/DDBJ whole genome shotgun (WGS) entry which is preliminary data.</text>
</comment>
<dbReference type="InterPro" id="IPR000485">
    <property type="entry name" value="AsnC-type_HTH_dom"/>
</dbReference>
<keyword evidence="3" id="KW-0804">Transcription</keyword>
<evidence type="ECO:0000256" key="2">
    <source>
        <dbReference type="ARBA" id="ARBA00023125"/>
    </source>
</evidence>
<evidence type="ECO:0000259" key="4">
    <source>
        <dbReference type="PROSITE" id="PS50956"/>
    </source>
</evidence>
<dbReference type="EMBL" id="SLWS01000017">
    <property type="protein sequence ID" value="TCO47388.1"/>
    <property type="molecule type" value="Genomic_DNA"/>
</dbReference>
<dbReference type="InterPro" id="IPR019888">
    <property type="entry name" value="Tscrpt_reg_AsnC-like"/>
</dbReference>
<dbReference type="PRINTS" id="PR00033">
    <property type="entry name" value="HTHASNC"/>
</dbReference>
<evidence type="ECO:0000256" key="1">
    <source>
        <dbReference type="ARBA" id="ARBA00023015"/>
    </source>
</evidence>
<keyword evidence="6" id="KW-1185">Reference proteome</keyword>
<keyword evidence="1" id="KW-0805">Transcription regulation</keyword>
<organism evidence="5 6">
    <name type="scientific">Actinocrispum wychmicini</name>
    <dbReference type="NCBI Taxonomy" id="1213861"/>
    <lineage>
        <taxon>Bacteria</taxon>
        <taxon>Bacillati</taxon>
        <taxon>Actinomycetota</taxon>
        <taxon>Actinomycetes</taxon>
        <taxon>Pseudonocardiales</taxon>
        <taxon>Pseudonocardiaceae</taxon>
        <taxon>Actinocrispum</taxon>
    </lineage>
</organism>
<dbReference type="InterPro" id="IPR036388">
    <property type="entry name" value="WH-like_DNA-bd_sf"/>
</dbReference>
<evidence type="ECO:0000313" key="6">
    <source>
        <dbReference type="Proteomes" id="UP000295680"/>
    </source>
</evidence>
<dbReference type="Gene3D" id="3.30.70.920">
    <property type="match status" value="1"/>
</dbReference>
<dbReference type="PROSITE" id="PS50956">
    <property type="entry name" value="HTH_ASNC_2"/>
    <property type="match status" value="2"/>
</dbReference>
<dbReference type="Gene3D" id="1.10.10.10">
    <property type="entry name" value="Winged helix-like DNA-binding domain superfamily/Winged helix DNA-binding domain"/>
    <property type="match status" value="2"/>
</dbReference>
<dbReference type="Proteomes" id="UP000295680">
    <property type="component" value="Unassembled WGS sequence"/>
</dbReference>
<keyword evidence="2 5" id="KW-0238">DNA-binding</keyword>
<accession>A0A4R2ITB1</accession>
<dbReference type="PANTHER" id="PTHR30154">
    <property type="entry name" value="LEUCINE-RESPONSIVE REGULATORY PROTEIN"/>
    <property type="match status" value="1"/>
</dbReference>
<feature type="domain" description="HTH asnC-type" evidence="4">
    <location>
        <begin position="12"/>
        <end position="72"/>
    </location>
</feature>
<dbReference type="InterPro" id="IPR036390">
    <property type="entry name" value="WH_DNA-bd_sf"/>
</dbReference>
<dbReference type="GO" id="GO:0043200">
    <property type="term" value="P:response to amino acid"/>
    <property type="evidence" value="ECO:0007669"/>
    <property type="project" value="TreeGrafter"/>
</dbReference>
<gene>
    <name evidence="5" type="ORF">EV192_117128</name>
</gene>
<feature type="domain" description="HTH asnC-type" evidence="4">
    <location>
        <begin position="179"/>
        <end position="239"/>
    </location>
</feature>
<dbReference type="InterPro" id="IPR011008">
    <property type="entry name" value="Dimeric_a/b-barrel"/>
</dbReference>
<protein>
    <submittedName>
        <fullName evidence="5">DNA-binding Lrp family transcriptional regulator</fullName>
    </submittedName>
</protein>
<name>A0A4R2ITB1_9PSEU</name>
<proteinExistence type="predicted"/>
<sequence length="326" mass="35066">MTRLGLVDSLTLDDLDEQLVHALQVDGRASFSRIAEVLGASDRTIARRYHRLRSAGAVRVIGLLDSRRVGRVDWLVRIQCAPDAALAVAATLAHRNDTSWVSLTSGGTEVTCVTHTHHQGTPLLRKLPRGPRIVSVTAQCMLRAVAGTSGWHGRTAALTPDQIDQLSPVTCASGAPVDLTDADRRLVAELAKDGRTSYPDLAAATGIPESTARRRLAELRHDGVLYFDVDVDSLLFGYTTEAALWLTVAPTELTAVATDLARHPQVAFAAAVTGPTNMFAFVVCRDPDALYDYLATQVGALRGVLQVETAPIMRSAKRSGALMIRN</sequence>
<dbReference type="SMART" id="SM00344">
    <property type="entry name" value="HTH_ASNC"/>
    <property type="match status" value="2"/>
</dbReference>
<dbReference type="GO" id="GO:0043565">
    <property type="term" value="F:sequence-specific DNA binding"/>
    <property type="evidence" value="ECO:0007669"/>
    <property type="project" value="InterPro"/>
</dbReference>
<dbReference type="Pfam" id="PF13404">
    <property type="entry name" value="HTH_AsnC-type"/>
    <property type="match status" value="2"/>
</dbReference>
<evidence type="ECO:0000313" key="5">
    <source>
        <dbReference type="EMBL" id="TCO47388.1"/>
    </source>
</evidence>
<dbReference type="SUPFAM" id="SSF46785">
    <property type="entry name" value="Winged helix' DNA-binding domain"/>
    <property type="match status" value="2"/>
</dbReference>
<evidence type="ECO:0000256" key="3">
    <source>
        <dbReference type="ARBA" id="ARBA00023163"/>
    </source>
</evidence>
<dbReference type="InterPro" id="IPR019887">
    <property type="entry name" value="Tscrpt_reg_AsnC/Lrp_C"/>
</dbReference>
<reference evidence="5 6" key="1">
    <citation type="submission" date="2019-03" db="EMBL/GenBank/DDBJ databases">
        <title>Genomic Encyclopedia of Type Strains, Phase IV (KMG-IV): sequencing the most valuable type-strain genomes for metagenomic binning, comparative biology and taxonomic classification.</title>
        <authorList>
            <person name="Goeker M."/>
        </authorList>
    </citation>
    <scope>NUCLEOTIDE SEQUENCE [LARGE SCALE GENOMIC DNA]</scope>
    <source>
        <strain evidence="5 6">DSM 45934</strain>
    </source>
</reference>
<dbReference type="GO" id="GO:0005829">
    <property type="term" value="C:cytosol"/>
    <property type="evidence" value="ECO:0007669"/>
    <property type="project" value="TreeGrafter"/>
</dbReference>
<dbReference type="AlphaFoldDB" id="A0A4R2ITB1"/>
<dbReference type="Pfam" id="PF01037">
    <property type="entry name" value="AsnC_trans_reg"/>
    <property type="match status" value="1"/>
</dbReference>